<evidence type="ECO:0000313" key="2">
    <source>
        <dbReference type="EMBL" id="KZV83856.1"/>
    </source>
</evidence>
<proteinExistence type="predicted"/>
<evidence type="ECO:0000256" key="1">
    <source>
        <dbReference type="SAM" id="MobiDB-lite"/>
    </source>
</evidence>
<feature type="compositionally biased region" description="Basic residues" evidence="1">
    <location>
        <begin position="44"/>
        <end position="63"/>
    </location>
</feature>
<organism evidence="2 3">
    <name type="scientific">Exidia glandulosa HHB12029</name>
    <dbReference type="NCBI Taxonomy" id="1314781"/>
    <lineage>
        <taxon>Eukaryota</taxon>
        <taxon>Fungi</taxon>
        <taxon>Dikarya</taxon>
        <taxon>Basidiomycota</taxon>
        <taxon>Agaricomycotina</taxon>
        <taxon>Agaricomycetes</taxon>
        <taxon>Auriculariales</taxon>
        <taxon>Exidiaceae</taxon>
        <taxon>Exidia</taxon>
    </lineage>
</organism>
<dbReference type="EMBL" id="KV426252">
    <property type="protein sequence ID" value="KZV83856.1"/>
    <property type="molecule type" value="Genomic_DNA"/>
</dbReference>
<reference evidence="2 3" key="1">
    <citation type="journal article" date="2016" name="Mol. Biol. Evol.">
        <title>Comparative Genomics of Early-Diverging Mushroom-Forming Fungi Provides Insights into the Origins of Lignocellulose Decay Capabilities.</title>
        <authorList>
            <person name="Nagy L.G."/>
            <person name="Riley R."/>
            <person name="Tritt A."/>
            <person name="Adam C."/>
            <person name="Daum C."/>
            <person name="Floudas D."/>
            <person name="Sun H."/>
            <person name="Yadav J.S."/>
            <person name="Pangilinan J."/>
            <person name="Larsson K.H."/>
            <person name="Matsuura K."/>
            <person name="Barry K."/>
            <person name="Labutti K."/>
            <person name="Kuo R."/>
            <person name="Ohm R.A."/>
            <person name="Bhattacharya S.S."/>
            <person name="Shirouzu T."/>
            <person name="Yoshinaga Y."/>
            <person name="Martin F.M."/>
            <person name="Grigoriev I.V."/>
            <person name="Hibbett D.S."/>
        </authorList>
    </citation>
    <scope>NUCLEOTIDE SEQUENCE [LARGE SCALE GENOMIC DNA]</scope>
    <source>
        <strain evidence="2 3">HHB12029</strain>
    </source>
</reference>
<name>A0A165D610_EXIGL</name>
<gene>
    <name evidence="2" type="ORF">EXIGLDRAFT_303780</name>
</gene>
<dbReference type="AlphaFoldDB" id="A0A165D610"/>
<evidence type="ECO:0000313" key="3">
    <source>
        <dbReference type="Proteomes" id="UP000077266"/>
    </source>
</evidence>
<feature type="region of interest" description="Disordered" evidence="1">
    <location>
        <begin position="38"/>
        <end position="63"/>
    </location>
</feature>
<dbReference type="InParanoid" id="A0A165D610"/>
<sequence length="128" mass="15164">MSGKRNRLRLFSDHAWCRATSRCPRSWAPRTESRHLRNSYASRTRLRRRESRALRARRRDGRTRRRISVVGTMTATKDRRRRFRTRLATSAFLRARCARAPTTQRLYASSISSCAWHDATLDDYTLHV</sequence>
<keyword evidence="3" id="KW-1185">Reference proteome</keyword>
<dbReference type="Proteomes" id="UP000077266">
    <property type="component" value="Unassembled WGS sequence"/>
</dbReference>
<protein>
    <submittedName>
        <fullName evidence="2">Uncharacterized protein</fullName>
    </submittedName>
</protein>
<accession>A0A165D610</accession>